<dbReference type="RefSeq" id="WP_344146672.1">
    <property type="nucleotide sequence ID" value="NZ_BAAANF010000003.1"/>
</dbReference>
<sequence length="149" mass="15281">MRLSLRGVVAAALFALVLTGCGTAESPTAGTPSTPPTTQPTVAPTTAPTKTQSSTPTPVVPAADVSVDVKIAGGKISTADAVVKAKTGQKVRITAVSDVPESLHVHGYDKTLDLKPGKSVSVEFTADDKGVFEVETHESGKLVFKLQVT</sequence>
<proteinExistence type="predicted"/>
<gene>
    <name evidence="3" type="ORF">GCM10009745_13610</name>
</gene>
<dbReference type="InterPro" id="IPR008972">
    <property type="entry name" value="Cupredoxin"/>
</dbReference>
<evidence type="ECO:0000256" key="1">
    <source>
        <dbReference type="SAM" id="MobiDB-lite"/>
    </source>
</evidence>
<name>A0ABP4SFF2_9ACTN</name>
<evidence type="ECO:0000313" key="3">
    <source>
        <dbReference type="EMBL" id="GAA1672129.1"/>
    </source>
</evidence>
<organism evidence="3 4">
    <name type="scientific">Kribbella yunnanensis</name>
    <dbReference type="NCBI Taxonomy" id="190194"/>
    <lineage>
        <taxon>Bacteria</taxon>
        <taxon>Bacillati</taxon>
        <taxon>Actinomycetota</taxon>
        <taxon>Actinomycetes</taxon>
        <taxon>Propionibacteriales</taxon>
        <taxon>Kribbellaceae</taxon>
        <taxon>Kribbella</taxon>
    </lineage>
</organism>
<reference evidence="4" key="1">
    <citation type="journal article" date="2019" name="Int. J. Syst. Evol. Microbiol.">
        <title>The Global Catalogue of Microorganisms (GCM) 10K type strain sequencing project: providing services to taxonomists for standard genome sequencing and annotation.</title>
        <authorList>
            <consortium name="The Broad Institute Genomics Platform"/>
            <consortium name="The Broad Institute Genome Sequencing Center for Infectious Disease"/>
            <person name="Wu L."/>
            <person name="Ma J."/>
        </authorList>
    </citation>
    <scope>NUCLEOTIDE SEQUENCE [LARGE SCALE GENOMIC DNA]</scope>
    <source>
        <strain evidence="4">JCM 14307</strain>
    </source>
</reference>
<dbReference type="SUPFAM" id="SSF49503">
    <property type="entry name" value="Cupredoxins"/>
    <property type="match status" value="1"/>
</dbReference>
<keyword evidence="2" id="KW-0732">Signal</keyword>
<dbReference type="EMBL" id="BAAANF010000003">
    <property type="protein sequence ID" value="GAA1672129.1"/>
    <property type="molecule type" value="Genomic_DNA"/>
</dbReference>
<evidence type="ECO:0000256" key="2">
    <source>
        <dbReference type="SAM" id="SignalP"/>
    </source>
</evidence>
<accession>A0ABP4SFF2</accession>
<evidence type="ECO:0000313" key="4">
    <source>
        <dbReference type="Proteomes" id="UP001500280"/>
    </source>
</evidence>
<comment type="caution">
    <text evidence="3">The sequence shown here is derived from an EMBL/GenBank/DDBJ whole genome shotgun (WGS) entry which is preliminary data.</text>
</comment>
<evidence type="ECO:0008006" key="5">
    <source>
        <dbReference type="Google" id="ProtNLM"/>
    </source>
</evidence>
<dbReference type="Proteomes" id="UP001500280">
    <property type="component" value="Unassembled WGS sequence"/>
</dbReference>
<keyword evidence="4" id="KW-1185">Reference proteome</keyword>
<dbReference type="Gene3D" id="2.60.40.420">
    <property type="entry name" value="Cupredoxins - blue copper proteins"/>
    <property type="match status" value="1"/>
</dbReference>
<feature type="chain" id="PRO_5045158288" description="EfeO-type cupredoxin-like domain-containing protein" evidence="2">
    <location>
        <begin position="25"/>
        <end position="149"/>
    </location>
</feature>
<feature type="signal peptide" evidence="2">
    <location>
        <begin position="1"/>
        <end position="24"/>
    </location>
</feature>
<feature type="region of interest" description="Disordered" evidence="1">
    <location>
        <begin position="24"/>
        <end position="59"/>
    </location>
</feature>
<protein>
    <recommendedName>
        <fullName evidence="5">EfeO-type cupredoxin-like domain-containing protein</fullName>
    </recommendedName>
</protein>
<feature type="compositionally biased region" description="Low complexity" evidence="1">
    <location>
        <begin position="39"/>
        <end position="59"/>
    </location>
</feature>
<dbReference type="PROSITE" id="PS51257">
    <property type="entry name" value="PROKAR_LIPOPROTEIN"/>
    <property type="match status" value="1"/>
</dbReference>